<reference evidence="5 6" key="1">
    <citation type="submission" date="2015-09" db="EMBL/GenBank/DDBJ databases">
        <authorList>
            <consortium name="Pathogen Informatics"/>
        </authorList>
    </citation>
    <scope>NUCLEOTIDE SEQUENCE [LARGE SCALE GENOMIC DNA]</scope>
    <source>
        <strain evidence="5 6">2789STDY5834855</strain>
    </source>
</reference>
<dbReference type="PROSITE" id="PS50978">
    <property type="entry name" value="NEAT"/>
    <property type="match status" value="1"/>
</dbReference>
<evidence type="ECO:0000259" key="4">
    <source>
        <dbReference type="PROSITE" id="PS50978"/>
    </source>
</evidence>
<dbReference type="InterPro" id="IPR037250">
    <property type="entry name" value="NEAT_dom_sf"/>
</dbReference>
<evidence type="ECO:0000256" key="3">
    <source>
        <dbReference type="SAM" id="Phobius"/>
    </source>
</evidence>
<dbReference type="Proteomes" id="UP000095558">
    <property type="component" value="Unassembled WGS sequence"/>
</dbReference>
<gene>
    <name evidence="5" type="ORF">ERS852470_02657</name>
</gene>
<evidence type="ECO:0000313" key="6">
    <source>
        <dbReference type="Proteomes" id="UP000095558"/>
    </source>
</evidence>
<dbReference type="EMBL" id="CYZV01000030">
    <property type="protein sequence ID" value="CUO54623.1"/>
    <property type="molecule type" value="Genomic_DNA"/>
</dbReference>
<name>A0A174FWN6_9CLOT</name>
<dbReference type="InterPro" id="IPR006635">
    <property type="entry name" value="NEAT_dom"/>
</dbReference>
<keyword evidence="3" id="KW-1133">Transmembrane helix</keyword>
<sequence>MKILNKFKGIIMAVMALGIFVTIGSKRVYATETDIASGIYEIENDVYHESETGMAMSRTYLLPSMSVEVTKEHVIYTIGFSGSDYMENYRMKVNGEEVPVEILEENSEEGTVKLNVEVDKVDADMAAIIYVGPMERDVEFKVIPKMETLTLVQAIEDEVEEIVPEDESEEVEIEEENLAVVADNEKSSNNVILIIAGVAVVVAIGAVVIVKAKKK</sequence>
<dbReference type="AlphaFoldDB" id="A0A174FWN6"/>
<dbReference type="SMART" id="SM00725">
    <property type="entry name" value="NEAT"/>
    <property type="match status" value="1"/>
</dbReference>
<protein>
    <submittedName>
        <fullName evidence="5">Iron transporter</fullName>
    </submittedName>
</protein>
<evidence type="ECO:0000256" key="1">
    <source>
        <dbReference type="ARBA" id="ARBA00004196"/>
    </source>
</evidence>
<dbReference type="SUPFAM" id="SSF158911">
    <property type="entry name" value="NEAT domain-like"/>
    <property type="match status" value="1"/>
</dbReference>
<accession>A0A174FWN6</accession>
<comment type="subcellular location">
    <subcellularLocation>
        <location evidence="1">Cell envelope</location>
    </subcellularLocation>
</comment>
<proteinExistence type="predicted"/>
<dbReference type="GO" id="GO:0030313">
    <property type="term" value="C:cell envelope"/>
    <property type="evidence" value="ECO:0007669"/>
    <property type="project" value="UniProtKB-SubCell"/>
</dbReference>
<dbReference type="CDD" id="cd06920">
    <property type="entry name" value="NEAT"/>
    <property type="match status" value="1"/>
</dbReference>
<organism evidence="5 6">
    <name type="scientific">Clostridium disporicum</name>
    <dbReference type="NCBI Taxonomy" id="84024"/>
    <lineage>
        <taxon>Bacteria</taxon>
        <taxon>Bacillati</taxon>
        <taxon>Bacillota</taxon>
        <taxon>Clostridia</taxon>
        <taxon>Eubacteriales</taxon>
        <taxon>Clostridiaceae</taxon>
        <taxon>Clostridium</taxon>
    </lineage>
</organism>
<evidence type="ECO:0000313" key="5">
    <source>
        <dbReference type="EMBL" id="CUO54623.1"/>
    </source>
</evidence>
<dbReference type="RefSeq" id="WP_042400459.1">
    <property type="nucleotide sequence ID" value="NZ_CYYT01000034.1"/>
</dbReference>
<keyword evidence="2" id="KW-0732">Signal</keyword>
<dbReference type="Gene3D" id="2.60.40.1850">
    <property type="match status" value="1"/>
</dbReference>
<feature type="transmembrane region" description="Helical" evidence="3">
    <location>
        <begin position="191"/>
        <end position="210"/>
    </location>
</feature>
<evidence type="ECO:0000256" key="2">
    <source>
        <dbReference type="ARBA" id="ARBA00022729"/>
    </source>
</evidence>
<keyword evidence="3" id="KW-0812">Transmembrane</keyword>
<keyword evidence="3" id="KW-0472">Membrane</keyword>
<dbReference type="GeneID" id="83012678"/>
<dbReference type="Pfam" id="PF05031">
    <property type="entry name" value="NEAT"/>
    <property type="match status" value="1"/>
</dbReference>
<feature type="domain" description="NEAT" evidence="4">
    <location>
        <begin position="35"/>
        <end position="162"/>
    </location>
</feature>